<reference evidence="1 2" key="1">
    <citation type="submission" date="2020-05" db="EMBL/GenBank/DDBJ databases">
        <title>Azospirillum oleiclasticum sp. nov, a nitrogen-fixing and heavy crude oil-emulsifying bacterium isolated from the crude oil of Yumen Oilfield.</title>
        <authorList>
            <person name="Wu D."/>
            <person name="Cai M."/>
            <person name="Zhang X."/>
        </authorList>
    </citation>
    <scope>NUCLEOTIDE SEQUENCE [LARGE SCALE GENOMIC DNA]</scope>
    <source>
        <strain evidence="1 2">ROY-1-1-2</strain>
    </source>
</reference>
<keyword evidence="2" id="KW-1185">Reference proteome</keyword>
<organism evidence="1 2">
    <name type="scientific">Azospirillum oleiclasticum</name>
    <dbReference type="NCBI Taxonomy" id="2735135"/>
    <lineage>
        <taxon>Bacteria</taxon>
        <taxon>Pseudomonadati</taxon>
        <taxon>Pseudomonadota</taxon>
        <taxon>Alphaproteobacteria</taxon>
        <taxon>Rhodospirillales</taxon>
        <taxon>Azospirillaceae</taxon>
        <taxon>Azospirillum</taxon>
    </lineage>
</organism>
<gene>
    <name evidence="1" type="ORF">HND93_18655</name>
</gene>
<comment type="caution">
    <text evidence="1">The sequence shown here is derived from an EMBL/GenBank/DDBJ whole genome shotgun (WGS) entry which is preliminary data.</text>
</comment>
<sequence>MTGVGVAAKRFLGRNALQQPALDPQQHLTARDADIAVAEIPHQMHRPANR</sequence>
<evidence type="ECO:0000313" key="1">
    <source>
        <dbReference type="EMBL" id="NYZ21739.1"/>
    </source>
</evidence>
<proteinExistence type="predicted"/>
<evidence type="ECO:0000313" key="2">
    <source>
        <dbReference type="Proteomes" id="UP000584642"/>
    </source>
</evidence>
<accession>A0ABX2TFD4</accession>
<dbReference type="EMBL" id="JABFDB010000013">
    <property type="protein sequence ID" value="NYZ21739.1"/>
    <property type="molecule type" value="Genomic_DNA"/>
</dbReference>
<dbReference type="Proteomes" id="UP000584642">
    <property type="component" value="Unassembled WGS sequence"/>
</dbReference>
<protein>
    <submittedName>
        <fullName evidence="1">Uncharacterized protein</fullName>
    </submittedName>
</protein>
<name>A0ABX2TFD4_9PROT</name>
<dbReference type="RefSeq" id="WP_180283514.1">
    <property type="nucleotide sequence ID" value="NZ_JABFDB010000013.1"/>
</dbReference>